<dbReference type="Gene3D" id="2.60.120.920">
    <property type="match status" value="1"/>
</dbReference>
<dbReference type="EMBL" id="BFAA01028687">
    <property type="protein sequence ID" value="GCB82879.1"/>
    <property type="molecule type" value="Genomic_DNA"/>
</dbReference>
<dbReference type="Proteomes" id="UP000288216">
    <property type="component" value="Unassembled WGS sequence"/>
</dbReference>
<sequence>NSKVTLDHRTAHKKLVISDHYTTLGVADQPQSYPDQAERFFNSPVPNKYIPRTGTARG</sequence>
<dbReference type="SUPFAM" id="SSF49899">
    <property type="entry name" value="Concanavalin A-like lectins/glucanases"/>
    <property type="match status" value="1"/>
</dbReference>
<name>A0A401QBW6_SCYTO</name>
<evidence type="ECO:0000256" key="1">
    <source>
        <dbReference type="SAM" id="MobiDB-lite"/>
    </source>
</evidence>
<dbReference type="Pfam" id="PF13765">
    <property type="entry name" value="PRY"/>
    <property type="match status" value="1"/>
</dbReference>
<dbReference type="AlphaFoldDB" id="A0A401QBW6"/>
<feature type="non-terminal residue" evidence="3">
    <location>
        <position position="1"/>
    </location>
</feature>
<evidence type="ECO:0000313" key="4">
    <source>
        <dbReference type="Proteomes" id="UP000288216"/>
    </source>
</evidence>
<proteinExistence type="predicted"/>
<dbReference type="InterPro" id="IPR006574">
    <property type="entry name" value="PRY"/>
</dbReference>
<dbReference type="InterPro" id="IPR013320">
    <property type="entry name" value="ConA-like_dom_sf"/>
</dbReference>
<feature type="domain" description="SPRY-associated" evidence="2">
    <location>
        <begin position="4"/>
        <end position="43"/>
    </location>
</feature>
<dbReference type="OrthoDB" id="6270329at2759"/>
<evidence type="ECO:0000259" key="2">
    <source>
        <dbReference type="Pfam" id="PF13765"/>
    </source>
</evidence>
<comment type="caution">
    <text evidence="3">The sequence shown here is derived from an EMBL/GenBank/DDBJ whole genome shotgun (WGS) entry which is preliminary data.</text>
</comment>
<protein>
    <recommendedName>
        <fullName evidence="2">SPRY-associated domain-containing protein</fullName>
    </recommendedName>
</protein>
<organism evidence="3 4">
    <name type="scientific">Scyliorhinus torazame</name>
    <name type="common">Cloudy catshark</name>
    <name type="synonym">Catulus torazame</name>
    <dbReference type="NCBI Taxonomy" id="75743"/>
    <lineage>
        <taxon>Eukaryota</taxon>
        <taxon>Metazoa</taxon>
        <taxon>Chordata</taxon>
        <taxon>Craniata</taxon>
        <taxon>Vertebrata</taxon>
        <taxon>Chondrichthyes</taxon>
        <taxon>Elasmobranchii</taxon>
        <taxon>Galeomorphii</taxon>
        <taxon>Galeoidea</taxon>
        <taxon>Carcharhiniformes</taxon>
        <taxon>Scyliorhinidae</taxon>
        <taxon>Scyliorhinus</taxon>
    </lineage>
</organism>
<accession>A0A401QBW6</accession>
<gene>
    <name evidence="3" type="ORF">scyTo_0023357</name>
</gene>
<keyword evidence="4" id="KW-1185">Reference proteome</keyword>
<evidence type="ECO:0000313" key="3">
    <source>
        <dbReference type="EMBL" id="GCB82879.1"/>
    </source>
</evidence>
<dbReference type="InterPro" id="IPR043136">
    <property type="entry name" value="B30.2/SPRY_sf"/>
</dbReference>
<feature type="region of interest" description="Disordered" evidence="1">
    <location>
        <begin position="37"/>
        <end position="58"/>
    </location>
</feature>
<reference evidence="3 4" key="1">
    <citation type="journal article" date="2018" name="Nat. Ecol. Evol.">
        <title>Shark genomes provide insights into elasmobranch evolution and the origin of vertebrates.</title>
        <authorList>
            <person name="Hara Y"/>
            <person name="Yamaguchi K"/>
            <person name="Onimaru K"/>
            <person name="Kadota M"/>
            <person name="Koyanagi M"/>
            <person name="Keeley SD"/>
            <person name="Tatsumi K"/>
            <person name="Tanaka K"/>
            <person name="Motone F"/>
            <person name="Kageyama Y"/>
            <person name="Nozu R"/>
            <person name="Adachi N"/>
            <person name="Nishimura O"/>
            <person name="Nakagawa R"/>
            <person name="Tanegashima C"/>
            <person name="Kiyatake I"/>
            <person name="Matsumoto R"/>
            <person name="Murakumo K"/>
            <person name="Nishida K"/>
            <person name="Terakita A"/>
            <person name="Kuratani S"/>
            <person name="Sato K"/>
            <person name="Hyodo S Kuraku.S."/>
        </authorList>
    </citation>
    <scope>NUCLEOTIDE SEQUENCE [LARGE SCALE GENOMIC DNA]</scope>
</reference>